<dbReference type="RefSeq" id="WP_256396450.1">
    <property type="nucleotide sequence ID" value="NZ_JANHDJ010000004.1"/>
</dbReference>
<comment type="caution">
    <text evidence="2">The sequence shown here is derived from an EMBL/GenBank/DDBJ whole genome shotgun (WGS) entry which is preliminary data.</text>
</comment>
<evidence type="ECO:0000256" key="1">
    <source>
        <dbReference type="SAM" id="Phobius"/>
    </source>
</evidence>
<dbReference type="AlphaFoldDB" id="A0ABD6DA81"/>
<keyword evidence="3" id="KW-1185">Reference proteome</keyword>
<name>A0ABD6DA81_9EURY</name>
<proteinExistence type="predicted"/>
<dbReference type="EMBL" id="JBHUDM010000004">
    <property type="protein sequence ID" value="MFD1643022.1"/>
    <property type="molecule type" value="Genomic_DNA"/>
</dbReference>
<dbReference type="Proteomes" id="UP001597052">
    <property type="component" value="Unassembled WGS sequence"/>
</dbReference>
<keyword evidence="1" id="KW-0812">Transmembrane</keyword>
<evidence type="ECO:0000313" key="2">
    <source>
        <dbReference type="EMBL" id="MFD1643022.1"/>
    </source>
</evidence>
<evidence type="ECO:0000313" key="3">
    <source>
        <dbReference type="Proteomes" id="UP001597052"/>
    </source>
</evidence>
<protein>
    <submittedName>
        <fullName evidence="2">Uncharacterized protein</fullName>
    </submittedName>
</protein>
<reference evidence="2 3" key="1">
    <citation type="journal article" date="2019" name="Int. J. Syst. Evol. Microbiol.">
        <title>The Global Catalogue of Microorganisms (GCM) 10K type strain sequencing project: providing services to taxonomists for standard genome sequencing and annotation.</title>
        <authorList>
            <consortium name="The Broad Institute Genomics Platform"/>
            <consortium name="The Broad Institute Genome Sequencing Center for Infectious Disease"/>
            <person name="Wu L."/>
            <person name="Ma J."/>
        </authorList>
    </citation>
    <scope>NUCLEOTIDE SEQUENCE [LARGE SCALE GENOMIC DNA]</scope>
    <source>
        <strain evidence="2 3">CGMCC 1.10593</strain>
    </source>
</reference>
<sequence length="55" mass="5728">MGNEDRAVDVGLIVYFLAPLVGVFIGPLAAIAFVVGYWLARSTGEAGTTVASTNR</sequence>
<keyword evidence="1" id="KW-1133">Transmembrane helix</keyword>
<organism evidence="2 3">
    <name type="scientific">Halohasta litorea</name>
    <dbReference type="NCBI Taxonomy" id="869891"/>
    <lineage>
        <taxon>Archaea</taxon>
        <taxon>Methanobacteriati</taxon>
        <taxon>Methanobacteriota</taxon>
        <taxon>Stenosarchaea group</taxon>
        <taxon>Halobacteria</taxon>
        <taxon>Halobacteriales</taxon>
        <taxon>Haloferacaceae</taxon>
        <taxon>Halohasta</taxon>
    </lineage>
</organism>
<feature type="transmembrane region" description="Helical" evidence="1">
    <location>
        <begin position="12"/>
        <end position="39"/>
    </location>
</feature>
<accession>A0ABD6DA81</accession>
<gene>
    <name evidence="2" type="ORF">ACFSBW_14190</name>
</gene>
<keyword evidence="1" id="KW-0472">Membrane</keyword>